<dbReference type="InterPro" id="IPR011711">
    <property type="entry name" value="GntR_C"/>
</dbReference>
<evidence type="ECO:0000256" key="2">
    <source>
        <dbReference type="ARBA" id="ARBA00023125"/>
    </source>
</evidence>
<dbReference type="SMART" id="SM00895">
    <property type="entry name" value="FCD"/>
    <property type="match status" value="1"/>
</dbReference>
<dbReference type="Gene3D" id="1.10.10.10">
    <property type="entry name" value="Winged helix-like DNA-binding domain superfamily/Winged helix DNA-binding domain"/>
    <property type="match status" value="1"/>
</dbReference>
<dbReference type="RefSeq" id="WP_088602778.1">
    <property type="nucleotide sequence ID" value="NZ_NJIH01000004.1"/>
</dbReference>
<dbReference type="SUPFAM" id="SSF46785">
    <property type="entry name" value="Winged helix' DNA-binding domain"/>
    <property type="match status" value="1"/>
</dbReference>
<protein>
    <recommendedName>
        <fullName evidence="5">HTH gntR-type domain-containing protein</fullName>
    </recommendedName>
</protein>
<feature type="compositionally biased region" description="Polar residues" evidence="4">
    <location>
        <begin position="11"/>
        <end position="24"/>
    </location>
</feature>
<dbReference type="SUPFAM" id="SSF48008">
    <property type="entry name" value="GntR ligand-binding domain-like"/>
    <property type="match status" value="1"/>
</dbReference>
<gene>
    <name evidence="6" type="ORF">CEY11_07520</name>
</gene>
<feature type="domain" description="HTH gntR-type" evidence="5">
    <location>
        <begin position="25"/>
        <end position="92"/>
    </location>
</feature>
<dbReference type="Gene3D" id="1.20.120.530">
    <property type="entry name" value="GntR ligand-binding domain-like"/>
    <property type="match status" value="1"/>
</dbReference>
<dbReference type="SMART" id="SM00345">
    <property type="entry name" value="HTH_GNTR"/>
    <property type="match status" value="1"/>
</dbReference>
<reference evidence="7" key="1">
    <citation type="submission" date="2017-06" db="EMBL/GenBank/DDBJ databases">
        <title>Herbaspirillum phytohormonus sp. nov., isolated from the root nodule of Robinia pseudoacacia in lead-zinc mine.</title>
        <authorList>
            <person name="Fan M."/>
            <person name="Lin Y."/>
        </authorList>
    </citation>
    <scope>NUCLEOTIDE SEQUENCE [LARGE SCALE GENOMIC DNA]</scope>
    <source>
        <strain evidence="7">SC-089</strain>
    </source>
</reference>
<dbReference type="PANTHER" id="PTHR43537:SF24">
    <property type="entry name" value="GLUCONATE OPERON TRANSCRIPTIONAL REPRESSOR"/>
    <property type="match status" value="1"/>
</dbReference>
<evidence type="ECO:0000256" key="3">
    <source>
        <dbReference type="ARBA" id="ARBA00023163"/>
    </source>
</evidence>
<dbReference type="GO" id="GO:0003700">
    <property type="term" value="F:DNA-binding transcription factor activity"/>
    <property type="evidence" value="ECO:0007669"/>
    <property type="project" value="InterPro"/>
</dbReference>
<evidence type="ECO:0000259" key="5">
    <source>
        <dbReference type="PROSITE" id="PS50949"/>
    </source>
</evidence>
<dbReference type="Pfam" id="PF00392">
    <property type="entry name" value="GntR"/>
    <property type="match status" value="1"/>
</dbReference>
<feature type="region of interest" description="Disordered" evidence="4">
    <location>
        <begin position="1"/>
        <end position="24"/>
    </location>
</feature>
<dbReference type="Proteomes" id="UP000214603">
    <property type="component" value="Unassembled WGS sequence"/>
</dbReference>
<dbReference type="InterPro" id="IPR008920">
    <property type="entry name" value="TF_FadR/GntR_C"/>
</dbReference>
<dbReference type="PANTHER" id="PTHR43537">
    <property type="entry name" value="TRANSCRIPTIONAL REGULATOR, GNTR FAMILY"/>
    <property type="match status" value="1"/>
</dbReference>
<accession>A0A225MQH3</accession>
<dbReference type="EMBL" id="NJIH01000004">
    <property type="protein sequence ID" value="OWT61691.1"/>
    <property type="molecule type" value="Genomic_DNA"/>
</dbReference>
<keyword evidence="2" id="KW-0238">DNA-binding</keyword>
<evidence type="ECO:0000256" key="1">
    <source>
        <dbReference type="ARBA" id="ARBA00023015"/>
    </source>
</evidence>
<evidence type="ECO:0000256" key="4">
    <source>
        <dbReference type="SAM" id="MobiDB-lite"/>
    </source>
</evidence>
<keyword evidence="7" id="KW-1185">Reference proteome</keyword>
<comment type="caution">
    <text evidence="6">The sequence shown here is derived from an EMBL/GenBank/DDBJ whole genome shotgun (WGS) entry which is preliminary data.</text>
</comment>
<dbReference type="Pfam" id="PF07729">
    <property type="entry name" value="FCD"/>
    <property type="match status" value="1"/>
</dbReference>
<proteinExistence type="predicted"/>
<organism evidence="6 7">
    <name type="scientific">Candidimonas nitroreducens</name>
    <dbReference type="NCBI Taxonomy" id="683354"/>
    <lineage>
        <taxon>Bacteria</taxon>
        <taxon>Pseudomonadati</taxon>
        <taxon>Pseudomonadota</taxon>
        <taxon>Betaproteobacteria</taxon>
        <taxon>Burkholderiales</taxon>
        <taxon>Alcaligenaceae</taxon>
        <taxon>Candidimonas</taxon>
    </lineage>
</organism>
<dbReference type="InterPro" id="IPR036388">
    <property type="entry name" value="WH-like_DNA-bd_sf"/>
</dbReference>
<name>A0A225MQH3_9BURK</name>
<dbReference type="CDD" id="cd07377">
    <property type="entry name" value="WHTH_GntR"/>
    <property type="match status" value="1"/>
</dbReference>
<dbReference type="InterPro" id="IPR036390">
    <property type="entry name" value="WH_DNA-bd_sf"/>
</dbReference>
<evidence type="ECO:0000313" key="7">
    <source>
        <dbReference type="Proteomes" id="UP000214603"/>
    </source>
</evidence>
<sequence>MDEGGRRGATSVASTGNDHSVPGQASLSKSVYTRIKELILSNQLRPGAKLTHDSLAQILDVSRTPVREALERLTQEGFAQRLARRGYFVSEISEDEARQLYEVRRALELFALDLSFEHGFTEGDLAPLEEIMNQYKVFLDENRTRDRMLIDRDFHLKLASLSGNEILLRMLEQAFERLLLKRRIDGYFTDRGHVAHTDHVKIMDALRQHDRDAAYTALNNHLLGAWQAFLVHMEAIRP</sequence>
<dbReference type="OrthoDB" id="9799812at2"/>
<dbReference type="PROSITE" id="PS50949">
    <property type="entry name" value="HTH_GNTR"/>
    <property type="match status" value="1"/>
</dbReference>
<dbReference type="InterPro" id="IPR000524">
    <property type="entry name" value="Tscrpt_reg_HTH_GntR"/>
</dbReference>
<keyword evidence="3" id="KW-0804">Transcription</keyword>
<keyword evidence="1" id="KW-0805">Transcription regulation</keyword>
<dbReference type="AlphaFoldDB" id="A0A225MQH3"/>
<evidence type="ECO:0000313" key="6">
    <source>
        <dbReference type="EMBL" id="OWT61691.1"/>
    </source>
</evidence>
<dbReference type="GO" id="GO:0003677">
    <property type="term" value="F:DNA binding"/>
    <property type="evidence" value="ECO:0007669"/>
    <property type="project" value="UniProtKB-KW"/>
</dbReference>